<comment type="caution">
    <text evidence="1">The sequence shown here is derived from an EMBL/GenBank/DDBJ whole genome shotgun (WGS) entry which is preliminary data.</text>
</comment>
<protein>
    <submittedName>
        <fullName evidence="1">Uncharacterized protein</fullName>
    </submittedName>
</protein>
<gene>
    <name evidence="1" type="ORF">B0H66DRAFT_820</name>
</gene>
<reference evidence="1" key="2">
    <citation type="submission" date="2023-06" db="EMBL/GenBank/DDBJ databases">
        <authorList>
            <consortium name="Lawrence Berkeley National Laboratory"/>
            <person name="Haridas S."/>
            <person name="Hensen N."/>
            <person name="Bonometti L."/>
            <person name="Westerberg I."/>
            <person name="Brannstrom I.O."/>
            <person name="Guillou S."/>
            <person name="Cros-Aarteil S."/>
            <person name="Calhoun S."/>
            <person name="Kuo A."/>
            <person name="Mondo S."/>
            <person name="Pangilinan J."/>
            <person name="Riley R."/>
            <person name="Labutti K."/>
            <person name="Andreopoulos B."/>
            <person name="Lipzen A."/>
            <person name="Chen C."/>
            <person name="Yanf M."/>
            <person name="Daum C."/>
            <person name="Ng V."/>
            <person name="Clum A."/>
            <person name="Steindorff A."/>
            <person name="Ohm R."/>
            <person name="Martin F."/>
            <person name="Silar P."/>
            <person name="Natvig D."/>
            <person name="Lalanne C."/>
            <person name="Gautier V."/>
            <person name="Ament-Velasquez S.L."/>
            <person name="Kruys A."/>
            <person name="Hutchinson M.I."/>
            <person name="Powell A.J."/>
            <person name="Barry K."/>
            <person name="Miller A.N."/>
            <person name="Grigoriev I.V."/>
            <person name="Debuchy R."/>
            <person name="Gladieux P."/>
            <person name="Thoren M.H."/>
            <person name="Johannesson H."/>
        </authorList>
    </citation>
    <scope>NUCLEOTIDE SEQUENCE</scope>
    <source>
        <strain evidence="1">CBS 118394</strain>
    </source>
</reference>
<reference evidence="1" key="1">
    <citation type="journal article" date="2023" name="Mol. Phylogenet. Evol.">
        <title>Genome-scale phylogeny and comparative genomics of the fungal order Sordariales.</title>
        <authorList>
            <person name="Hensen N."/>
            <person name="Bonometti L."/>
            <person name="Westerberg I."/>
            <person name="Brannstrom I.O."/>
            <person name="Guillou S."/>
            <person name="Cros-Aarteil S."/>
            <person name="Calhoun S."/>
            <person name="Haridas S."/>
            <person name="Kuo A."/>
            <person name="Mondo S."/>
            <person name="Pangilinan J."/>
            <person name="Riley R."/>
            <person name="LaButti K."/>
            <person name="Andreopoulos B."/>
            <person name="Lipzen A."/>
            <person name="Chen C."/>
            <person name="Yan M."/>
            <person name="Daum C."/>
            <person name="Ng V."/>
            <person name="Clum A."/>
            <person name="Steindorff A."/>
            <person name="Ohm R.A."/>
            <person name="Martin F."/>
            <person name="Silar P."/>
            <person name="Natvig D.O."/>
            <person name="Lalanne C."/>
            <person name="Gautier V."/>
            <person name="Ament-Velasquez S.L."/>
            <person name="Kruys A."/>
            <person name="Hutchinson M.I."/>
            <person name="Powell A.J."/>
            <person name="Barry K."/>
            <person name="Miller A.N."/>
            <person name="Grigoriev I.V."/>
            <person name="Debuchy R."/>
            <person name="Gladieux P."/>
            <person name="Hiltunen Thoren M."/>
            <person name="Johannesson H."/>
        </authorList>
    </citation>
    <scope>NUCLEOTIDE SEQUENCE</scope>
    <source>
        <strain evidence="1">CBS 118394</strain>
    </source>
</reference>
<accession>A0AAE0MF42</accession>
<keyword evidence="2" id="KW-1185">Reference proteome</keyword>
<evidence type="ECO:0000313" key="1">
    <source>
        <dbReference type="EMBL" id="KAK3328744.1"/>
    </source>
</evidence>
<dbReference type="AlphaFoldDB" id="A0AAE0MF42"/>
<proteinExistence type="predicted"/>
<name>A0AAE0MF42_9PEZI</name>
<sequence>MPRTTTQNPVDDPQITLRLKHGIHTIFLFVMLDWTFRQVSAELLAILHERYPDGLTTCVLPSKITPVPKDGDVKIVYGVPRNANDLSKGWKVLQKQDNEDTVFEARLRDLAPVAFTLVSGDVLEENVVFDVDTPTIEEEEL</sequence>
<dbReference type="Proteomes" id="UP001283341">
    <property type="component" value="Unassembled WGS sequence"/>
</dbReference>
<evidence type="ECO:0000313" key="2">
    <source>
        <dbReference type="Proteomes" id="UP001283341"/>
    </source>
</evidence>
<dbReference type="EMBL" id="JAUEDM010000001">
    <property type="protein sequence ID" value="KAK3328744.1"/>
    <property type="molecule type" value="Genomic_DNA"/>
</dbReference>
<organism evidence="1 2">
    <name type="scientific">Apodospora peruviana</name>
    <dbReference type="NCBI Taxonomy" id="516989"/>
    <lineage>
        <taxon>Eukaryota</taxon>
        <taxon>Fungi</taxon>
        <taxon>Dikarya</taxon>
        <taxon>Ascomycota</taxon>
        <taxon>Pezizomycotina</taxon>
        <taxon>Sordariomycetes</taxon>
        <taxon>Sordariomycetidae</taxon>
        <taxon>Sordariales</taxon>
        <taxon>Lasiosphaeriaceae</taxon>
        <taxon>Apodospora</taxon>
    </lineage>
</organism>